<dbReference type="InterPro" id="IPR014752">
    <property type="entry name" value="Arrestin-like_C"/>
</dbReference>
<dbReference type="InterPro" id="IPR011021">
    <property type="entry name" value="Arrestin-like_N"/>
</dbReference>
<dbReference type="Pfam" id="PF02752">
    <property type="entry name" value="Arrestin_C"/>
    <property type="match status" value="1"/>
</dbReference>
<feature type="region of interest" description="Disordered" evidence="2">
    <location>
        <begin position="223"/>
        <end position="273"/>
    </location>
</feature>
<sequence>MKSNMVDSTFFSVLRNNLNRYLKNPIFTKSFVRHSSWPGEFDDVHGGSLPLIPQQSNHITEFIKSQNKFTSDHVFKPLGANYNFDLLSLHNEFGGMVPPPQPPSPNSPTGGHPIQQVNNIKQQGPISPPAQRINHKMTSGSSPSATIAIVAIQPPESMTINRQPIDNGTVNYGQDKNWSSRNRLNSKSLTVTKNTNAYSDMSKLKQHNNKQQLANVYSHNINNNNNNVKLETHSNDPWQSITQSNNTNRYGERHSQSKPDTIRHNNPSDSIGENRNFENLLLSGNKYNQEKALNLKLEYGFKPLPTKGSNSGDSFRKDFTVGDSIQMNDPFDTPKSSSINETPTSAVVQTEKTKENNDANESGNNIYSNVDSSNEQDDLPNRSMKSLLTDNSKQPNLSNHLEEFAPDYKKYISYPMETESSDIHKLAFTGVESFKPDVDSPYNSDHRFVDTLANYHNMKHFKTQGIECARQPNGYCEYDSSYPKDHVNSIISNCSDLLDSMYIEMPENLADFNGYKSFIQIGRQDSSQTANNSLCDSERKYIRPSVIQDTNSEFYLILQSSYYFQQVPVEICSNQTPPTTLQSLSLVPDRPNLTYNAGELVTGHCILTVNGTLDISQVEIKLAGKAKVEIPVSNSQQQQHQQHHNNHNVHHHNQHDSHISNVMKKDCSILRLVYNPATVYNSQLTTGRHDIGFSFMIPSNVPSSYEHQLGSIRYNLKAKVNGCTVNNADLKLNILSSPAVHPNELLAQITIANEKTVGLIGGKKVTLKCEIPQTGFTLGSTIPVTCYIANTSKKPMTLRGSIKQEVTFRADAQHFRTINNKLVNSDGPQIEPRSEARHQLDLHVPVNLPIVHNTCPLISIKYIASVKLDIPGSFDLVCKSPILLTNQPINPAHQQQGTYPMLPTQMNSPPNVSQMESFAENLCSSAFNYYNAIFNVFVFRIHDDLSQMFHIDLTSLPLQYFNVQLNDDQYGVYIFKEGYLKVHQKLKPWRAFGSYSNELNDGWNVLNFFYNN</sequence>
<feature type="region of interest" description="Disordered" evidence="2">
    <location>
        <begin position="96"/>
        <end position="142"/>
    </location>
</feature>
<feature type="compositionally biased region" description="Pro residues" evidence="2">
    <location>
        <begin position="97"/>
        <end position="106"/>
    </location>
</feature>
<evidence type="ECO:0000256" key="1">
    <source>
        <dbReference type="ARBA" id="ARBA00005298"/>
    </source>
</evidence>
<dbReference type="InterPro" id="IPR011022">
    <property type="entry name" value="Arrestin_C-like"/>
</dbReference>
<evidence type="ECO:0000313" key="5">
    <source>
        <dbReference type="Proteomes" id="UP001142055"/>
    </source>
</evidence>
<dbReference type="AlphaFoldDB" id="A0A9Q0MAW5"/>
<name>A0A9Q0MAW5_BLOTA</name>
<feature type="compositionally biased region" description="Polar residues" evidence="2">
    <location>
        <begin position="359"/>
        <end position="373"/>
    </location>
</feature>
<dbReference type="Pfam" id="PF00339">
    <property type="entry name" value="Arrestin_N"/>
    <property type="match status" value="1"/>
</dbReference>
<keyword evidence="5" id="KW-1185">Reference proteome</keyword>
<dbReference type="GO" id="GO:0015031">
    <property type="term" value="P:protein transport"/>
    <property type="evidence" value="ECO:0007669"/>
    <property type="project" value="TreeGrafter"/>
</dbReference>
<feature type="compositionally biased region" description="Basic residues" evidence="2">
    <location>
        <begin position="641"/>
        <end position="653"/>
    </location>
</feature>
<feature type="region of interest" description="Disordered" evidence="2">
    <location>
        <begin position="303"/>
        <end position="401"/>
    </location>
</feature>
<organism evidence="4 5">
    <name type="scientific">Blomia tropicalis</name>
    <name type="common">Mite</name>
    <dbReference type="NCBI Taxonomy" id="40697"/>
    <lineage>
        <taxon>Eukaryota</taxon>
        <taxon>Metazoa</taxon>
        <taxon>Ecdysozoa</taxon>
        <taxon>Arthropoda</taxon>
        <taxon>Chelicerata</taxon>
        <taxon>Arachnida</taxon>
        <taxon>Acari</taxon>
        <taxon>Acariformes</taxon>
        <taxon>Sarcoptiformes</taxon>
        <taxon>Astigmata</taxon>
        <taxon>Glycyphagoidea</taxon>
        <taxon>Echimyopodidae</taxon>
        <taxon>Blomia</taxon>
    </lineage>
</organism>
<dbReference type="EMBL" id="JAPWDV010000001">
    <property type="protein sequence ID" value="KAJ6222239.1"/>
    <property type="molecule type" value="Genomic_DNA"/>
</dbReference>
<dbReference type="SMART" id="SM01017">
    <property type="entry name" value="Arrestin_C"/>
    <property type="match status" value="1"/>
</dbReference>
<dbReference type="Proteomes" id="UP001142055">
    <property type="component" value="Chromosome 1"/>
</dbReference>
<accession>A0A9Q0MAW5</accession>
<dbReference type="SUPFAM" id="SSF81296">
    <property type="entry name" value="E set domains"/>
    <property type="match status" value="2"/>
</dbReference>
<dbReference type="PANTHER" id="PTHR11188">
    <property type="entry name" value="ARRESTIN DOMAIN CONTAINING PROTEIN"/>
    <property type="match status" value="1"/>
</dbReference>
<dbReference type="InterPro" id="IPR050357">
    <property type="entry name" value="Arrestin_domain-protein"/>
</dbReference>
<proteinExistence type="inferred from homology"/>
<gene>
    <name evidence="4" type="ORF">RDWZM_000784</name>
</gene>
<dbReference type="PANTHER" id="PTHR11188:SF17">
    <property type="entry name" value="FI21816P1"/>
    <property type="match status" value="1"/>
</dbReference>
<feature type="compositionally biased region" description="Polar residues" evidence="2">
    <location>
        <begin position="115"/>
        <end position="125"/>
    </location>
</feature>
<feature type="region of interest" description="Disordered" evidence="2">
    <location>
        <begin position="633"/>
        <end position="658"/>
    </location>
</feature>
<dbReference type="InterPro" id="IPR014756">
    <property type="entry name" value="Ig_E-set"/>
</dbReference>
<evidence type="ECO:0000259" key="3">
    <source>
        <dbReference type="SMART" id="SM01017"/>
    </source>
</evidence>
<feature type="compositionally biased region" description="Basic and acidic residues" evidence="2">
    <location>
        <begin position="250"/>
        <end position="263"/>
    </location>
</feature>
<feature type="compositionally biased region" description="Polar residues" evidence="2">
    <location>
        <begin position="235"/>
        <end position="249"/>
    </location>
</feature>
<dbReference type="Gene3D" id="2.60.40.640">
    <property type="match status" value="2"/>
</dbReference>
<feature type="compositionally biased region" description="Polar residues" evidence="2">
    <location>
        <begin position="264"/>
        <end position="273"/>
    </location>
</feature>
<reference evidence="4" key="1">
    <citation type="submission" date="2022-12" db="EMBL/GenBank/DDBJ databases">
        <title>Genome assemblies of Blomia tropicalis.</title>
        <authorList>
            <person name="Cui Y."/>
        </authorList>
    </citation>
    <scope>NUCLEOTIDE SEQUENCE</scope>
    <source>
        <tissue evidence="4">Adult mites</tissue>
    </source>
</reference>
<feature type="compositionally biased region" description="Polar residues" evidence="2">
    <location>
        <begin position="383"/>
        <end position="399"/>
    </location>
</feature>
<comment type="similarity">
    <text evidence="1">Belongs to the arrestin family.</text>
</comment>
<evidence type="ECO:0000313" key="4">
    <source>
        <dbReference type="EMBL" id="KAJ6222239.1"/>
    </source>
</evidence>
<feature type="domain" description="Arrestin C-terminal-like" evidence="3">
    <location>
        <begin position="761"/>
        <end position="889"/>
    </location>
</feature>
<evidence type="ECO:0000256" key="2">
    <source>
        <dbReference type="SAM" id="MobiDB-lite"/>
    </source>
</evidence>
<protein>
    <recommendedName>
        <fullName evidence="3">Arrestin C-terminal-like domain-containing protein</fullName>
    </recommendedName>
</protein>
<dbReference type="GO" id="GO:0005737">
    <property type="term" value="C:cytoplasm"/>
    <property type="evidence" value="ECO:0007669"/>
    <property type="project" value="TreeGrafter"/>
</dbReference>
<feature type="compositionally biased region" description="Polar residues" evidence="2">
    <location>
        <begin position="334"/>
        <end position="350"/>
    </location>
</feature>
<comment type="caution">
    <text evidence="4">The sequence shown here is derived from an EMBL/GenBank/DDBJ whole genome shotgun (WGS) entry which is preliminary data.</text>
</comment>